<evidence type="ECO:0000313" key="3">
    <source>
        <dbReference type="Proteomes" id="UP001176429"/>
    </source>
</evidence>
<keyword evidence="3" id="KW-1185">Reference proteome</keyword>
<dbReference type="Gene3D" id="2.160.20.120">
    <property type="match status" value="1"/>
</dbReference>
<sequence length="218" mass="24268">MRTGDIVTERREIPTDILLVTTYDNVDLKIVQDTETYAEVRSGENLLADITFTIKGNGLEIANTSKCNWARSYDVPREVTLHVPQLRDVRLNGYGNISSVGVFRQDTLFLHLLGAGDINLELQGNYLNMDMFELGDITLRGTMEEFTWVLGGNGRLFAHDLQTRRNYFKTTRDSNGDAHVRAQDIVGGSVEGTGTVYYSGNPATKDLQIKGFGSAQPE</sequence>
<comment type="caution">
    <text evidence="2">The sequence shown here is derived from an EMBL/GenBank/DDBJ whole genome shotgun (WGS) entry which is preliminary data.</text>
</comment>
<dbReference type="InterPro" id="IPR021255">
    <property type="entry name" value="DUF2807"/>
</dbReference>
<accession>A0ABT9BDT2</accession>
<dbReference type="Pfam" id="PF10988">
    <property type="entry name" value="DUF2807"/>
    <property type="match status" value="1"/>
</dbReference>
<protein>
    <submittedName>
        <fullName evidence="2">DUF2807 domain-containing protein</fullName>
    </submittedName>
</protein>
<feature type="domain" description="Putative auto-transporter adhesin head GIN" evidence="1">
    <location>
        <begin position="21"/>
        <end position="202"/>
    </location>
</feature>
<dbReference type="RefSeq" id="WP_305007782.1">
    <property type="nucleotide sequence ID" value="NZ_JAUQSY010000011.1"/>
</dbReference>
<evidence type="ECO:0000313" key="2">
    <source>
        <dbReference type="EMBL" id="MDO7876420.1"/>
    </source>
</evidence>
<organism evidence="2 3">
    <name type="scientific">Hymenobacter aranciens</name>
    <dbReference type="NCBI Taxonomy" id="3063996"/>
    <lineage>
        <taxon>Bacteria</taxon>
        <taxon>Pseudomonadati</taxon>
        <taxon>Bacteroidota</taxon>
        <taxon>Cytophagia</taxon>
        <taxon>Cytophagales</taxon>
        <taxon>Hymenobacteraceae</taxon>
        <taxon>Hymenobacter</taxon>
    </lineage>
</organism>
<name>A0ABT9BDT2_9BACT</name>
<reference evidence="2" key="1">
    <citation type="submission" date="2023-07" db="EMBL/GenBank/DDBJ databases">
        <authorList>
            <person name="Kim M.K."/>
        </authorList>
    </citation>
    <scope>NUCLEOTIDE SEQUENCE</scope>
    <source>
        <strain evidence="2">ASUV-10-1</strain>
    </source>
</reference>
<evidence type="ECO:0000259" key="1">
    <source>
        <dbReference type="Pfam" id="PF10988"/>
    </source>
</evidence>
<dbReference type="Proteomes" id="UP001176429">
    <property type="component" value="Unassembled WGS sequence"/>
</dbReference>
<dbReference type="EMBL" id="JAUQSY010000011">
    <property type="protein sequence ID" value="MDO7876420.1"/>
    <property type="molecule type" value="Genomic_DNA"/>
</dbReference>
<gene>
    <name evidence="2" type="ORF">Q5H93_16875</name>
</gene>
<proteinExistence type="predicted"/>